<evidence type="ECO:0000313" key="7">
    <source>
        <dbReference type="Proteomes" id="UP000042958"/>
    </source>
</evidence>
<dbReference type="PANTHER" id="PTHR47784">
    <property type="entry name" value="STEROL UPTAKE CONTROL PROTEIN 2"/>
    <property type="match status" value="1"/>
</dbReference>
<dbReference type="Pfam" id="PF00172">
    <property type="entry name" value="Zn_clus"/>
    <property type="match status" value="1"/>
</dbReference>
<gene>
    <name evidence="6" type="ORF">PMG11_04382</name>
</gene>
<dbReference type="PROSITE" id="PS50048">
    <property type="entry name" value="ZN2_CY6_FUNGAL_2"/>
    <property type="match status" value="1"/>
</dbReference>
<dbReference type="GO" id="GO:0008270">
    <property type="term" value="F:zinc ion binding"/>
    <property type="evidence" value="ECO:0007669"/>
    <property type="project" value="InterPro"/>
</dbReference>
<dbReference type="SUPFAM" id="SSF57701">
    <property type="entry name" value="Zn2/Cys6 DNA-binding domain"/>
    <property type="match status" value="1"/>
</dbReference>
<dbReference type="AlphaFoldDB" id="A0A0F7VJ44"/>
<dbReference type="GO" id="GO:0003677">
    <property type="term" value="F:DNA binding"/>
    <property type="evidence" value="ECO:0007669"/>
    <property type="project" value="UniProtKB-KW"/>
</dbReference>
<accession>A0A0F7VJ44</accession>
<dbReference type="PROSITE" id="PS00463">
    <property type="entry name" value="ZN2_CY6_FUNGAL_1"/>
    <property type="match status" value="1"/>
</dbReference>
<feature type="domain" description="Zn(2)-C6 fungal-type" evidence="5">
    <location>
        <begin position="14"/>
        <end position="44"/>
    </location>
</feature>
<sequence>MSQRIRFHRKSRNGCQNCKSRHVKCDESRPRCKDCTRREEVCSFERPAIRSTSPLSDSQAIERLTPPSHALHPVQDVPEEPRYSPKCLLDLRLMHHYSIFAAQALANTLDENVVNALKVQIPQLALEHEFLMDAVLLVAMVHFCCVDNSAEHFPLFIYRDQALRGLRQAVANLSNDNIHALRGASVLLAAVSFPADRWTNQSGLWVTNWMALALGQRNFRGVRDLSRPSHDDEKIPQFGGLYGCFADRLAPAVVPHTIQRALEINERGNDVQYELTLRTVAAELGRLVSILKTPYETQFLEKKIKGWAFDVISPDFFTFVQQNRSEALVILAYYLALFKFLPDSWIYHGLPQHDIGVMVDVIDAKWKEHLSLPATIIEMANKEDAEALLMTCL</sequence>
<dbReference type="GO" id="GO:0001228">
    <property type="term" value="F:DNA-binding transcription activator activity, RNA polymerase II-specific"/>
    <property type="evidence" value="ECO:0007669"/>
    <property type="project" value="TreeGrafter"/>
</dbReference>
<evidence type="ECO:0000259" key="5">
    <source>
        <dbReference type="PROSITE" id="PS50048"/>
    </source>
</evidence>
<dbReference type="SMART" id="SM00066">
    <property type="entry name" value="GAL4"/>
    <property type="match status" value="1"/>
</dbReference>
<organism evidence="6 7">
    <name type="scientific">Penicillium brasilianum</name>
    <dbReference type="NCBI Taxonomy" id="104259"/>
    <lineage>
        <taxon>Eukaryota</taxon>
        <taxon>Fungi</taxon>
        <taxon>Dikarya</taxon>
        <taxon>Ascomycota</taxon>
        <taxon>Pezizomycotina</taxon>
        <taxon>Eurotiomycetes</taxon>
        <taxon>Eurotiomycetidae</taxon>
        <taxon>Eurotiales</taxon>
        <taxon>Aspergillaceae</taxon>
        <taxon>Penicillium</taxon>
    </lineage>
</organism>
<protein>
    <recommendedName>
        <fullName evidence="5">Zn(2)-C6 fungal-type domain-containing protein</fullName>
    </recommendedName>
</protein>
<name>A0A0F7VJ44_PENBI</name>
<keyword evidence="7" id="KW-1185">Reference proteome</keyword>
<dbReference type="Gene3D" id="4.10.240.10">
    <property type="entry name" value="Zn(2)-C6 fungal-type DNA-binding domain"/>
    <property type="match status" value="1"/>
</dbReference>
<keyword evidence="1" id="KW-0805">Transcription regulation</keyword>
<evidence type="ECO:0000256" key="3">
    <source>
        <dbReference type="ARBA" id="ARBA00023163"/>
    </source>
</evidence>
<evidence type="ECO:0000256" key="2">
    <source>
        <dbReference type="ARBA" id="ARBA00023125"/>
    </source>
</evidence>
<dbReference type="OrthoDB" id="4360440at2759"/>
<evidence type="ECO:0000256" key="4">
    <source>
        <dbReference type="ARBA" id="ARBA00023242"/>
    </source>
</evidence>
<evidence type="ECO:0000256" key="1">
    <source>
        <dbReference type="ARBA" id="ARBA00023015"/>
    </source>
</evidence>
<keyword evidence="4" id="KW-0539">Nucleus</keyword>
<proteinExistence type="predicted"/>
<evidence type="ECO:0000313" key="6">
    <source>
        <dbReference type="EMBL" id="CEO59717.1"/>
    </source>
</evidence>
<keyword evidence="3" id="KW-0804">Transcription</keyword>
<dbReference type="EMBL" id="CDHK01000004">
    <property type="protein sequence ID" value="CEO59717.1"/>
    <property type="molecule type" value="Genomic_DNA"/>
</dbReference>
<reference evidence="7" key="1">
    <citation type="journal article" date="2015" name="Genome Announc.">
        <title>Draft genome sequence of the fungus Penicillium brasilianum MG11.</title>
        <authorList>
            <person name="Horn F."/>
            <person name="Linde J."/>
            <person name="Mattern D.J."/>
            <person name="Walther G."/>
            <person name="Guthke R."/>
            <person name="Brakhage A.A."/>
            <person name="Valiante V."/>
        </authorList>
    </citation>
    <scope>NUCLEOTIDE SEQUENCE [LARGE SCALE GENOMIC DNA]</scope>
    <source>
        <strain evidence="7">MG11</strain>
    </source>
</reference>
<dbReference type="STRING" id="104259.A0A0F7VJ44"/>
<dbReference type="InterPro" id="IPR036864">
    <property type="entry name" value="Zn2-C6_fun-type_DNA-bd_sf"/>
</dbReference>
<dbReference type="CDD" id="cd00067">
    <property type="entry name" value="GAL4"/>
    <property type="match status" value="1"/>
</dbReference>
<dbReference type="InterPro" id="IPR001138">
    <property type="entry name" value="Zn2Cys6_DnaBD"/>
</dbReference>
<dbReference type="PANTHER" id="PTHR47784:SF5">
    <property type="entry name" value="STEROL UPTAKE CONTROL PROTEIN 2"/>
    <property type="match status" value="1"/>
</dbReference>
<dbReference type="Proteomes" id="UP000042958">
    <property type="component" value="Unassembled WGS sequence"/>
</dbReference>
<keyword evidence="2" id="KW-0238">DNA-binding</keyword>
<dbReference type="InterPro" id="IPR053157">
    <property type="entry name" value="Sterol_Uptake_Regulator"/>
</dbReference>